<feature type="domain" description="Nodulin-like" evidence="6">
    <location>
        <begin position="1"/>
        <end position="89"/>
    </location>
</feature>
<comment type="subcellular location">
    <subcellularLocation>
        <location evidence="1">Membrane</location>
        <topology evidence="1">Multi-pass membrane protein</topology>
    </subcellularLocation>
</comment>
<evidence type="ECO:0000256" key="2">
    <source>
        <dbReference type="ARBA" id="ARBA00022692"/>
    </source>
</evidence>
<dbReference type="EMBL" id="VEPZ02000856">
    <property type="protein sequence ID" value="KAE8715862.1"/>
    <property type="molecule type" value="Genomic_DNA"/>
</dbReference>
<name>A0A6A3BL75_HIBSY</name>
<evidence type="ECO:0000256" key="5">
    <source>
        <dbReference type="SAM" id="Phobius"/>
    </source>
</evidence>
<feature type="transmembrane region" description="Helical" evidence="5">
    <location>
        <begin position="62"/>
        <end position="83"/>
    </location>
</feature>
<sequence length="417" mass="45442">MCILIFVGNNGETYFNTASLVSCVQNFPKSRGPVVGILKGFAGLSGAILTQIYTMINFPDQAALIFMVAVGPAMVVIALMFIIRPVGVIPIKLSFFDEPRDLVEEALLPKPEQQEAGKSEQNEVIFSEVEDEKPKDVDLLPASERHKRIAQLQAKLFQAAAEGAVRVKRRRGPHRGEDFTLMEALIKADLWLIFFSLLLGSGSGLTVIDNLGQMSQSLGYDNTHIFVSMISIWNFLGRVGGGYFSEIIVRDYANPRLISMAVAQLVMAVGHVFFAMGWPGAMYIGTLLIGLGYGAHWAIVPAAASELFGLKKFGALYNFLTLANPAGSLVFSGVIASSIYDREAEKQAQHRIPTQISDSILSGMLAVDEPLKCEGSVCFFLTSMIMSGFCVVAALLSLILVYRTKSVYANLYGKSRT</sequence>
<feature type="transmembrane region" description="Helical" evidence="5">
    <location>
        <begin position="190"/>
        <end position="208"/>
    </location>
</feature>
<dbReference type="InterPro" id="IPR010658">
    <property type="entry name" value="Nodulin-like"/>
</dbReference>
<evidence type="ECO:0000256" key="1">
    <source>
        <dbReference type="ARBA" id="ARBA00004141"/>
    </source>
</evidence>
<dbReference type="PANTHER" id="PTHR21576:SF73">
    <property type="entry name" value="F1C9.29 PROTEIN-RELATED"/>
    <property type="match status" value="1"/>
</dbReference>
<evidence type="ECO:0000313" key="9">
    <source>
        <dbReference type="Proteomes" id="UP000436088"/>
    </source>
</evidence>
<feature type="transmembrane region" description="Helical" evidence="5">
    <location>
        <begin position="316"/>
        <end position="340"/>
    </location>
</feature>
<feature type="domain" description="NFD4 C-terminal" evidence="7">
    <location>
        <begin position="185"/>
        <end position="347"/>
    </location>
</feature>
<evidence type="ECO:0000259" key="7">
    <source>
        <dbReference type="Pfam" id="PF23262"/>
    </source>
</evidence>
<accession>A0A6A3BL75</accession>
<dbReference type="InterPro" id="IPR056555">
    <property type="entry name" value="NFD4_C"/>
</dbReference>
<dbReference type="Proteomes" id="UP000436088">
    <property type="component" value="Unassembled WGS sequence"/>
</dbReference>
<keyword evidence="9" id="KW-1185">Reference proteome</keyword>
<dbReference type="Pfam" id="PF06813">
    <property type="entry name" value="Nodulin-like"/>
    <property type="match status" value="1"/>
</dbReference>
<protein>
    <submittedName>
        <fullName evidence="8">Mitochondrial import receptor subunit TOM20-like</fullName>
    </submittedName>
</protein>
<comment type="caution">
    <text evidence="8">The sequence shown here is derived from an EMBL/GenBank/DDBJ whole genome shotgun (WGS) entry which is preliminary data.</text>
</comment>
<feature type="transmembrane region" description="Helical" evidence="5">
    <location>
        <begin position="223"/>
        <end position="245"/>
    </location>
</feature>
<evidence type="ECO:0000259" key="6">
    <source>
        <dbReference type="Pfam" id="PF06813"/>
    </source>
</evidence>
<keyword evidence="3 5" id="KW-1133">Transmembrane helix</keyword>
<dbReference type="GO" id="GO:0016020">
    <property type="term" value="C:membrane"/>
    <property type="evidence" value="ECO:0007669"/>
    <property type="project" value="UniProtKB-SubCell"/>
</dbReference>
<feature type="transmembrane region" description="Helical" evidence="5">
    <location>
        <begin position="37"/>
        <end position="56"/>
    </location>
</feature>
<reference evidence="8" key="1">
    <citation type="submission" date="2019-09" db="EMBL/GenBank/DDBJ databases">
        <title>Draft genome information of white flower Hibiscus syriacus.</title>
        <authorList>
            <person name="Kim Y.-M."/>
        </authorList>
    </citation>
    <scope>NUCLEOTIDE SEQUENCE [LARGE SCALE GENOMIC DNA]</scope>
    <source>
        <strain evidence="8">YM2019G1</strain>
    </source>
</reference>
<dbReference type="PANTHER" id="PTHR21576">
    <property type="entry name" value="UNCHARACTERIZED NODULIN-LIKE PROTEIN"/>
    <property type="match status" value="1"/>
</dbReference>
<dbReference type="AlphaFoldDB" id="A0A6A3BL75"/>
<feature type="transmembrane region" description="Helical" evidence="5">
    <location>
        <begin position="257"/>
        <end position="276"/>
    </location>
</feature>
<feature type="transmembrane region" description="Helical" evidence="5">
    <location>
        <begin position="282"/>
        <end position="304"/>
    </location>
</feature>
<evidence type="ECO:0000313" key="8">
    <source>
        <dbReference type="EMBL" id="KAE8715862.1"/>
    </source>
</evidence>
<dbReference type="SUPFAM" id="SSF103473">
    <property type="entry name" value="MFS general substrate transporter"/>
    <property type="match status" value="1"/>
</dbReference>
<dbReference type="Pfam" id="PF23262">
    <property type="entry name" value="NFD4_C"/>
    <property type="match status" value="1"/>
</dbReference>
<proteinExistence type="predicted"/>
<dbReference type="Gene3D" id="1.20.1250.20">
    <property type="entry name" value="MFS general substrate transporter like domains"/>
    <property type="match status" value="1"/>
</dbReference>
<feature type="transmembrane region" description="Helical" evidence="5">
    <location>
        <begin position="379"/>
        <end position="402"/>
    </location>
</feature>
<organism evidence="8 9">
    <name type="scientific">Hibiscus syriacus</name>
    <name type="common">Rose of Sharon</name>
    <dbReference type="NCBI Taxonomy" id="106335"/>
    <lineage>
        <taxon>Eukaryota</taxon>
        <taxon>Viridiplantae</taxon>
        <taxon>Streptophyta</taxon>
        <taxon>Embryophyta</taxon>
        <taxon>Tracheophyta</taxon>
        <taxon>Spermatophyta</taxon>
        <taxon>Magnoliopsida</taxon>
        <taxon>eudicotyledons</taxon>
        <taxon>Gunneridae</taxon>
        <taxon>Pentapetalae</taxon>
        <taxon>rosids</taxon>
        <taxon>malvids</taxon>
        <taxon>Malvales</taxon>
        <taxon>Malvaceae</taxon>
        <taxon>Malvoideae</taxon>
        <taxon>Hibiscus</taxon>
    </lineage>
</organism>
<keyword evidence="2 5" id="KW-0812">Transmembrane</keyword>
<keyword evidence="4 5" id="KW-0472">Membrane</keyword>
<evidence type="ECO:0000256" key="3">
    <source>
        <dbReference type="ARBA" id="ARBA00022989"/>
    </source>
</evidence>
<dbReference type="InterPro" id="IPR036259">
    <property type="entry name" value="MFS_trans_sf"/>
</dbReference>
<evidence type="ECO:0000256" key="4">
    <source>
        <dbReference type="ARBA" id="ARBA00023136"/>
    </source>
</evidence>
<gene>
    <name evidence="8" type="ORF">F3Y22_tig00110159pilonHSYRG00025</name>
</gene>
<dbReference type="FunFam" id="1.20.1250.20:FF:000446">
    <property type="entry name" value="Nodulin family protein"/>
    <property type="match status" value="1"/>
</dbReference>